<dbReference type="InterPro" id="IPR035595">
    <property type="entry name" value="UDP_glycos_trans_CS"/>
</dbReference>
<dbReference type="SUPFAM" id="SSF53756">
    <property type="entry name" value="UDP-Glycosyltransferase/glycogen phosphorylase"/>
    <property type="match status" value="2"/>
</dbReference>
<keyword evidence="3" id="KW-0808">Transferase</keyword>
<dbReference type="Proteomes" id="UP000289738">
    <property type="component" value="Chromosome B02"/>
</dbReference>
<evidence type="ECO:0000313" key="5">
    <source>
        <dbReference type="Proteomes" id="UP000289738"/>
    </source>
</evidence>
<dbReference type="InterPro" id="IPR002213">
    <property type="entry name" value="UDP_glucos_trans"/>
</dbReference>
<proteinExistence type="inferred from homology"/>
<keyword evidence="2" id="KW-0328">Glycosyltransferase</keyword>
<dbReference type="FunFam" id="3.40.50.2000:FF:000060">
    <property type="entry name" value="Glycosyltransferase"/>
    <property type="match status" value="1"/>
</dbReference>
<accession>A0A445ALE5</accession>
<dbReference type="Pfam" id="PF00201">
    <property type="entry name" value="UDPGT"/>
    <property type="match status" value="2"/>
</dbReference>
<dbReference type="CDD" id="cd03784">
    <property type="entry name" value="GT1_Gtf-like"/>
    <property type="match status" value="2"/>
</dbReference>
<evidence type="ECO:0000256" key="2">
    <source>
        <dbReference type="ARBA" id="ARBA00022676"/>
    </source>
</evidence>
<comment type="similarity">
    <text evidence="1">Belongs to the UDP-glycosyltransferase family.</text>
</comment>
<dbReference type="EMBL" id="SDMP01000012">
    <property type="protein sequence ID" value="RYR27259.1"/>
    <property type="molecule type" value="Genomic_DNA"/>
</dbReference>
<dbReference type="STRING" id="3818.A0A445ALE5"/>
<dbReference type="PANTHER" id="PTHR48046:SF1">
    <property type="entry name" value="GLYCOSYLTRANSFERASE-RELATED"/>
    <property type="match status" value="1"/>
</dbReference>
<dbReference type="PROSITE" id="PS00375">
    <property type="entry name" value="UDPGT"/>
    <property type="match status" value="2"/>
</dbReference>
<keyword evidence="5" id="KW-1185">Reference proteome</keyword>
<name>A0A445ALE5_ARAHY</name>
<evidence type="ECO:0000256" key="1">
    <source>
        <dbReference type="ARBA" id="ARBA00009995"/>
    </source>
</evidence>
<dbReference type="AlphaFoldDB" id="A0A445ALE5"/>
<protein>
    <recommendedName>
        <fullName evidence="6">UDP-glycosyltransferases domain-containing protein</fullName>
    </recommendedName>
</protein>
<comment type="caution">
    <text evidence="4">The sequence shown here is derived from an EMBL/GenBank/DDBJ whole genome shotgun (WGS) entry which is preliminary data.</text>
</comment>
<dbReference type="PANTHER" id="PTHR48046">
    <property type="entry name" value="UDP-GLYCOSYLTRANSFERASE 72E1"/>
    <property type="match status" value="1"/>
</dbReference>
<gene>
    <name evidence="4" type="ORF">Ahy_B02g061599</name>
</gene>
<evidence type="ECO:0008006" key="6">
    <source>
        <dbReference type="Google" id="ProtNLM"/>
    </source>
</evidence>
<evidence type="ECO:0000256" key="3">
    <source>
        <dbReference type="ARBA" id="ARBA00022679"/>
    </source>
</evidence>
<sequence>MSIINTHAALVCPPGLGHIIPFLELAKKLVSHKKITKLTMFLSSTKNNSCKPQIATNIIQSLMKPDLFNIIHVIHLPPIDVPTNTNTGTKLAIIMRELIPHLCHEISTMTSPKPTMLITELFGSLVMPIAEKFNMSKFVFFSFSAWNVALALHTPTLDEVVEGEYTDQKECIQIPGCNPIRPCDLFTPMLDRNDQLYHEYLQICEQIRKVDGIFVNTFDELEAKTIVALRSGKISKIPVYPIGPLIREAKKQNCDDENRNYVIDWLDKQEEESVIYVSFGSGYTISHEQVKEMALGLELSGKKFVWSLTPPSTKAGDDHYLTAGEDVESNGVPKSQASVSVFPDEFYRMEGKGLMVMDWAPQLEILKHSSTGGFLSHCGWNSILESVSCGVPIVAWPLFADQMMNAEIIAKDIGIGVRLNVTQSANVVGSEEIAKTICKIMDKEDIEGCATRKRVKELKNIAEKAWSQYGPSFCEMTNSFVKIRMGHIIPILELAKHLLTHQKITITKITLFIPSINSSSSKAEKDVLQSTINQNISIDIIHLPPIDISNHISNNVLDPNNIVTLETKIAITMHEAPKLFVSAISNMKFKPTMIITDYFLSQTLPLVKKMNNMEVPMYLFAPTSAWLVALGFHSPKLDKEVEEGEYHSHGETPILIPGCKGIHPSDLFQMMEDRTHRLYLEYLLMCEALTLADGIFVNTFEELEPKTLEALRSGKITKVPIFPIGPVIRETNKQNRNHVVDWLDIQEEESVIYVSLGSGYSMSHEQIKEMAMGLELSGQKFVWSLRPPSTKTGNNNYYLTAGEDAETNKKCHSSVQEASTQMDIEKINVDDLILKSENSKTNGATKSQQPSDFPEEFYRIQSNGIVVMDWAPQLEILNHASIGGFVSHCGWNSIIESVSCGVPIIGWPLFAEQRMNASMLQDEEVGIAIRLNVSMSTKIVGSEEIGKAIRKIMDKGDIEGCAIRKRVKELKHIAQKAWSHHHGSSYFALSRIVNSNGVS</sequence>
<organism evidence="4 5">
    <name type="scientific">Arachis hypogaea</name>
    <name type="common">Peanut</name>
    <dbReference type="NCBI Taxonomy" id="3818"/>
    <lineage>
        <taxon>Eukaryota</taxon>
        <taxon>Viridiplantae</taxon>
        <taxon>Streptophyta</taxon>
        <taxon>Embryophyta</taxon>
        <taxon>Tracheophyta</taxon>
        <taxon>Spermatophyta</taxon>
        <taxon>Magnoliopsida</taxon>
        <taxon>eudicotyledons</taxon>
        <taxon>Gunneridae</taxon>
        <taxon>Pentapetalae</taxon>
        <taxon>rosids</taxon>
        <taxon>fabids</taxon>
        <taxon>Fabales</taxon>
        <taxon>Fabaceae</taxon>
        <taxon>Papilionoideae</taxon>
        <taxon>50 kb inversion clade</taxon>
        <taxon>dalbergioids sensu lato</taxon>
        <taxon>Dalbergieae</taxon>
        <taxon>Pterocarpus clade</taxon>
        <taxon>Arachis</taxon>
    </lineage>
</organism>
<dbReference type="FunFam" id="3.40.50.2000:FF:000431">
    <property type="entry name" value="UDP-glycosyltransferase 90A1"/>
    <property type="match status" value="1"/>
</dbReference>
<evidence type="ECO:0000313" key="4">
    <source>
        <dbReference type="EMBL" id="RYR27259.1"/>
    </source>
</evidence>
<reference evidence="4 5" key="1">
    <citation type="submission" date="2019-01" db="EMBL/GenBank/DDBJ databases">
        <title>Sequencing of cultivated peanut Arachis hypogaea provides insights into genome evolution and oil improvement.</title>
        <authorList>
            <person name="Chen X."/>
        </authorList>
    </citation>
    <scope>NUCLEOTIDE SEQUENCE [LARGE SCALE GENOMIC DNA]</scope>
    <source>
        <strain evidence="5">cv. Fuhuasheng</strain>
        <tissue evidence="4">Leaves</tissue>
    </source>
</reference>
<dbReference type="GO" id="GO:0008194">
    <property type="term" value="F:UDP-glycosyltransferase activity"/>
    <property type="evidence" value="ECO:0007669"/>
    <property type="project" value="InterPro"/>
</dbReference>
<dbReference type="Gene3D" id="3.40.50.2000">
    <property type="entry name" value="Glycogen Phosphorylase B"/>
    <property type="match status" value="4"/>
</dbReference>